<evidence type="ECO:0000256" key="1">
    <source>
        <dbReference type="SAM" id="MobiDB-lite"/>
    </source>
</evidence>
<feature type="domain" description="PIK-related kinase FAT" evidence="2">
    <location>
        <begin position="7"/>
        <end position="111"/>
    </location>
</feature>
<feature type="region of interest" description="Disordered" evidence="1">
    <location>
        <begin position="62"/>
        <end position="88"/>
    </location>
</feature>
<reference evidence="3 4" key="1">
    <citation type="submission" date="2016-06" db="EMBL/GenBank/DDBJ databases">
        <title>The Draft Genome Sequence and Annotation of the Desert Woodrat Neotoma lepida.</title>
        <authorList>
            <person name="Campbell M."/>
            <person name="Oakeson K.F."/>
            <person name="Yandell M."/>
            <person name="Halpert J.R."/>
            <person name="Dearing D."/>
        </authorList>
    </citation>
    <scope>NUCLEOTIDE SEQUENCE [LARGE SCALE GENOMIC DNA]</scope>
    <source>
        <strain evidence="3">417</strain>
        <tissue evidence="3">Liver</tissue>
    </source>
</reference>
<keyword evidence="4" id="KW-1185">Reference proteome</keyword>
<feature type="non-terminal residue" evidence="3">
    <location>
        <position position="1"/>
    </location>
</feature>
<evidence type="ECO:0000313" key="4">
    <source>
        <dbReference type="Proteomes" id="UP000092124"/>
    </source>
</evidence>
<proteinExistence type="predicted"/>
<gene>
    <name evidence="3" type="ORF">A6R68_08145</name>
</gene>
<comment type="caution">
    <text evidence="3">The sequence shown here is derived from an EMBL/GenBank/DDBJ whole genome shotgun (WGS) entry which is preliminary data.</text>
</comment>
<organism evidence="3 4">
    <name type="scientific">Neotoma lepida</name>
    <name type="common">Desert woodrat</name>
    <dbReference type="NCBI Taxonomy" id="56216"/>
    <lineage>
        <taxon>Eukaryota</taxon>
        <taxon>Metazoa</taxon>
        <taxon>Chordata</taxon>
        <taxon>Craniata</taxon>
        <taxon>Vertebrata</taxon>
        <taxon>Euteleostomi</taxon>
        <taxon>Mammalia</taxon>
        <taxon>Eutheria</taxon>
        <taxon>Euarchontoglires</taxon>
        <taxon>Glires</taxon>
        <taxon>Rodentia</taxon>
        <taxon>Myomorpha</taxon>
        <taxon>Muroidea</taxon>
        <taxon>Cricetidae</taxon>
        <taxon>Neotominae</taxon>
        <taxon>Neotoma</taxon>
    </lineage>
</organism>
<dbReference type="STRING" id="56216.A0A1A6G4L7"/>
<dbReference type="Pfam" id="PF02259">
    <property type="entry name" value="FAT"/>
    <property type="match status" value="1"/>
</dbReference>
<feature type="non-terminal residue" evidence="3">
    <location>
        <position position="125"/>
    </location>
</feature>
<dbReference type="Proteomes" id="UP000092124">
    <property type="component" value="Unassembled WGS sequence"/>
</dbReference>
<accession>A0A1A6G4L7</accession>
<dbReference type="AlphaFoldDB" id="A0A1A6G4L7"/>
<feature type="compositionally biased region" description="Basic and acidic residues" evidence="1">
    <location>
        <begin position="77"/>
        <end position="88"/>
    </location>
</feature>
<dbReference type="InterPro" id="IPR003151">
    <property type="entry name" value="PIK-rel_kinase_FAT"/>
</dbReference>
<dbReference type="EMBL" id="LZPO01106778">
    <property type="protein sequence ID" value="OBS60730.1"/>
    <property type="molecule type" value="Genomic_DNA"/>
</dbReference>
<protein>
    <recommendedName>
        <fullName evidence="2">PIK-related kinase FAT domain-containing protein</fullName>
    </recommendedName>
</protein>
<sequence>CGYDQSLILFLGDLSSPGPLKRLLKTWTSRYPDAVTDPMYIWDDIITNRCFFLSKIEERLASSGDPSMNVDEDEDSIDRREVHEPKEDVHSMIQSCKFTMKMKMIESAWKQVHSLSVLLCDSPGA</sequence>
<evidence type="ECO:0000259" key="2">
    <source>
        <dbReference type="Pfam" id="PF02259"/>
    </source>
</evidence>
<name>A0A1A6G4L7_NEOLE</name>
<evidence type="ECO:0000313" key="3">
    <source>
        <dbReference type="EMBL" id="OBS60730.1"/>
    </source>
</evidence>